<evidence type="ECO:0000313" key="1">
    <source>
        <dbReference type="EMBL" id="OIT33274.1"/>
    </source>
</evidence>
<evidence type="ECO:0008006" key="3">
    <source>
        <dbReference type="Google" id="ProtNLM"/>
    </source>
</evidence>
<dbReference type="Gramene" id="OIT33274">
    <property type="protein sequence ID" value="OIT33274"/>
    <property type="gene ID" value="A4A49_24575"/>
</dbReference>
<dbReference type="AlphaFoldDB" id="A0A314KX36"/>
<dbReference type="EMBL" id="MJEQ01000910">
    <property type="protein sequence ID" value="OIT33274.1"/>
    <property type="molecule type" value="Genomic_DNA"/>
</dbReference>
<dbReference type="PANTHER" id="PTHR33710:SF54">
    <property type="entry name" value="NON-LTR RETROELEMENT REVERSE TRANSCRIPTASE"/>
    <property type="match status" value="1"/>
</dbReference>
<dbReference type="Gene3D" id="3.60.10.10">
    <property type="entry name" value="Endonuclease/exonuclease/phosphatase"/>
    <property type="match status" value="1"/>
</dbReference>
<organism evidence="1 2">
    <name type="scientific">Nicotiana attenuata</name>
    <name type="common">Coyote tobacco</name>
    <dbReference type="NCBI Taxonomy" id="49451"/>
    <lineage>
        <taxon>Eukaryota</taxon>
        <taxon>Viridiplantae</taxon>
        <taxon>Streptophyta</taxon>
        <taxon>Embryophyta</taxon>
        <taxon>Tracheophyta</taxon>
        <taxon>Spermatophyta</taxon>
        <taxon>Magnoliopsida</taxon>
        <taxon>eudicotyledons</taxon>
        <taxon>Gunneridae</taxon>
        <taxon>Pentapetalae</taxon>
        <taxon>asterids</taxon>
        <taxon>lamiids</taxon>
        <taxon>Solanales</taxon>
        <taxon>Solanaceae</taxon>
        <taxon>Nicotianoideae</taxon>
        <taxon>Nicotianeae</taxon>
        <taxon>Nicotiana</taxon>
    </lineage>
</organism>
<name>A0A314KX36_NICAT</name>
<accession>A0A314KX36</accession>
<protein>
    <recommendedName>
        <fullName evidence="3">Endonuclease/exonuclease/phosphatase domain-containing protein</fullName>
    </recommendedName>
</protein>
<sequence length="326" mass="37667">MDLDEYRPIQSEDELEYGSVDLNEDQHCDLIIRAFNGDIDKDHTIASQAANVNNKIWVFWDQESSGTVLDHDEQQMTIELKHVEANDPFQVTIIHAKCKPSMRIPIWKTLRLKSTSCSVPWCVIGEFNVIASFEEKFGGLPYQMKRSIDFLGMIEDCGLVDLGFYGPRYTWSNVRGPYLIVWKRLDRGMVNDNWLRTFPATTITHLAAAGSDHSLLLVELHVWSTHIASSAMWIFHQKLKTTFRALSFRSREQYGGIFQLPKEFEQKVKEVEEKWLVTNDPSDRAALHDIQAQYTKYLKTEEAVLRQKTQLHGFKDGDGNSRYFIA</sequence>
<dbReference type="PANTHER" id="PTHR33710">
    <property type="entry name" value="BNAC02G09200D PROTEIN"/>
    <property type="match status" value="1"/>
</dbReference>
<dbReference type="Proteomes" id="UP000187609">
    <property type="component" value="Unassembled WGS sequence"/>
</dbReference>
<keyword evidence="2" id="KW-1185">Reference proteome</keyword>
<comment type="caution">
    <text evidence="1">The sequence shown here is derived from an EMBL/GenBank/DDBJ whole genome shotgun (WGS) entry which is preliminary data.</text>
</comment>
<dbReference type="SUPFAM" id="SSF56219">
    <property type="entry name" value="DNase I-like"/>
    <property type="match status" value="1"/>
</dbReference>
<evidence type="ECO:0000313" key="2">
    <source>
        <dbReference type="Proteomes" id="UP000187609"/>
    </source>
</evidence>
<gene>
    <name evidence="1" type="ORF">A4A49_24575</name>
</gene>
<proteinExistence type="predicted"/>
<reference evidence="1" key="1">
    <citation type="submission" date="2016-11" db="EMBL/GenBank/DDBJ databases">
        <title>The genome of Nicotiana attenuata.</title>
        <authorList>
            <person name="Xu S."/>
            <person name="Brockmoeller T."/>
            <person name="Gaquerel E."/>
            <person name="Navarro A."/>
            <person name="Kuhl H."/>
            <person name="Gase K."/>
            <person name="Ling Z."/>
            <person name="Zhou W."/>
            <person name="Kreitzer C."/>
            <person name="Stanke M."/>
            <person name="Tang H."/>
            <person name="Lyons E."/>
            <person name="Pandey P."/>
            <person name="Pandey S.P."/>
            <person name="Timmermann B."/>
            <person name="Baldwin I.T."/>
        </authorList>
    </citation>
    <scope>NUCLEOTIDE SEQUENCE [LARGE SCALE GENOMIC DNA]</scope>
    <source>
        <strain evidence="1">UT</strain>
    </source>
</reference>
<dbReference type="InterPro" id="IPR036691">
    <property type="entry name" value="Endo/exonu/phosph_ase_sf"/>
</dbReference>